<sequence>MKRIAIALLAAASLTAHAEDAKPSREREALRRAQAALRAAQEQQSSLQADKAKVEAEAASAKKDASAARAQIAGSAARLKASEAEVQALRVQLQADREARQQDDAKALEREQALQQQIVAARQEAAARQQANQALTRLLERSTQALADAEGKNRKLYAIGQDLVKRWQGRAPLDTALLQDPVLGLTAVRFEDQAEKLRAELEAQRVMR</sequence>
<evidence type="ECO:0000313" key="4">
    <source>
        <dbReference type="Proteomes" id="UP001606134"/>
    </source>
</evidence>
<comment type="caution">
    <text evidence="3">The sequence shown here is derived from an EMBL/GenBank/DDBJ whole genome shotgun (WGS) entry which is preliminary data.</text>
</comment>
<gene>
    <name evidence="3" type="ORF">ACG04R_24300</name>
</gene>
<name>A0ABW7HIY0_9BURK</name>
<dbReference type="Proteomes" id="UP001606134">
    <property type="component" value="Unassembled WGS sequence"/>
</dbReference>
<dbReference type="EMBL" id="JBIGIC010000015">
    <property type="protein sequence ID" value="MFG6489820.1"/>
    <property type="molecule type" value="Genomic_DNA"/>
</dbReference>
<keyword evidence="2" id="KW-0732">Signal</keyword>
<evidence type="ECO:0000256" key="1">
    <source>
        <dbReference type="SAM" id="MobiDB-lite"/>
    </source>
</evidence>
<proteinExistence type="predicted"/>
<protein>
    <submittedName>
        <fullName evidence="3">Uncharacterized protein</fullName>
    </submittedName>
</protein>
<evidence type="ECO:0000313" key="3">
    <source>
        <dbReference type="EMBL" id="MFG6489820.1"/>
    </source>
</evidence>
<organism evidence="3 4">
    <name type="scientific">Pelomonas candidula</name>
    <dbReference type="NCBI Taxonomy" id="3299025"/>
    <lineage>
        <taxon>Bacteria</taxon>
        <taxon>Pseudomonadati</taxon>
        <taxon>Pseudomonadota</taxon>
        <taxon>Betaproteobacteria</taxon>
        <taxon>Burkholderiales</taxon>
        <taxon>Sphaerotilaceae</taxon>
        <taxon>Roseateles</taxon>
    </lineage>
</organism>
<feature type="compositionally biased region" description="Low complexity" evidence="1">
    <location>
        <begin position="32"/>
        <end position="49"/>
    </location>
</feature>
<feature type="signal peptide" evidence="2">
    <location>
        <begin position="1"/>
        <end position="18"/>
    </location>
</feature>
<feature type="chain" id="PRO_5046795094" evidence="2">
    <location>
        <begin position="19"/>
        <end position="208"/>
    </location>
</feature>
<feature type="compositionally biased region" description="Basic and acidic residues" evidence="1">
    <location>
        <begin position="17"/>
        <end position="31"/>
    </location>
</feature>
<accession>A0ABW7HIY0</accession>
<keyword evidence="4" id="KW-1185">Reference proteome</keyword>
<reference evidence="3 4" key="1">
    <citation type="submission" date="2024-08" db="EMBL/GenBank/DDBJ databases">
        <authorList>
            <person name="Lu H."/>
        </authorList>
    </citation>
    <scope>NUCLEOTIDE SEQUENCE [LARGE SCALE GENOMIC DNA]</scope>
    <source>
        <strain evidence="3 4">BYS78W</strain>
    </source>
</reference>
<feature type="compositionally biased region" description="Basic and acidic residues" evidence="1">
    <location>
        <begin position="50"/>
        <end position="66"/>
    </location>
</feature>
<evidence type="ECO:0000256" key="2">
    <source>
        <dbReference type="SAM" id="SignalP"/>
    </source>
</evidence>
<dbReference type="RefSeq" id="WP_394416288.1">
    <property type="nucleotide sequence ID" value="NZ_JBIGIC010000015.1"/>
</dbReference>
<feature type="region of interest" description="Disordered" evidence="1">
    <location>
        <begin position="16"/>
        <end position="66"/>
    </location>
</feature>